<keyword evidence="2" id="KW-1003">Cell membrane</keyword>
<dbReference type="GO" id="GO:0045059">
    <property type="term" value="P:positive thymic T cell selection"/>
    <property type="evidence" value="ECO:0007669"/>
    <property type="project" value="TreeGrafter"/>
</dbReference>
<feature type="chain" id="PRO_5003580656" evidence="6">
    <location>
        <begin position="20"/>
        <end position="171"/>
    </location>
</feature>
<dbReference type="GeneTree" id="ENSGT00730000111885"/>
<evidence type="ECO:0000256" key="1">
    <source>
        <dbReference type="ARBA" id="ARBA00004251"/>
    </source>
</evidence>
<feature type="signal peptide" evidence="6">
    <location>
        <begin position="1"/>
        <end position="19"/>
    </location>
</feature>
<reference evidence="8" key="1">
    <citation type="journal article" date="2004" name="Nature">
        <title>Genome duplication in the teleost fish Tetraodon nigroviridis reveals the early vertebrate proto-karyotype.</title>
        <authorList>
            <person name="Jaillon O."/>
            <person name="Aury J.-M."/>
            <person name="Brunet F."/>
            <person name="Petit J.-L."/>
            <person name="Stange-Thomann N."/>
            <person name="Mauceli E."/>
            <person name="Bouneau L."/>
            <person name="Fischer C."/>
            <person name="Ozouf-Costaz C."/>
            <person name="Bernot A."/>
            <person name="Nicaud S."/>
            <person name="Jaffe D."/>
            <person name="Fisher S."/>
            <person name="Lutfalla G."/>
            <person name="Dossat C."/>
            <person name="Segurens B."/>
            <person name="Dasilva C."/>
            <person name="Salanoubat M."/>
            <person name="Levy M."/>
            <person name="Boudet N."/>
            <person name="Castellano S."/>
            <person name="Anthouard V."/>
            <person name="Jubin C."/>
            <person name="Castelli V."/>
            <person name="Katinka M."/>
            <person name="Vacherie B."/>
            <person name="Biemont C."/>
            <person name="Skalli Z."/>
            <person name="Cattolico L."/>
            <person name="Poulain J."/>
            <person name="De Berardinis V."/>
            <person name="Cruaud C."/>
            <person name="Duprat S."/>
            <person name="Brottier P."/>
            <person name="Coutanceau J.-P."/>
            <person name="Gouzy J."/>
            <person name="Parra G."/>
            <person name="Lardier G."/>
            <person name="Chapple C."/>
            <person name="McKernan K.J."/>
            <person name="McEwan P."/>
            <person name="Bosak S."/>
            <person name="Kellis M."/>
            <person name="Volff J.-N."/>
            <person name="Guigo R."/>
            <person name="Zody M.C."/>
            <person name="Mesirov J."/>
            <person name="Lindblad-Toh K."/>
            <person name="Birren B."/>
            <person name="Nusbaum C."/>
            <person name="Kahn D."/>
            <person name="Robinson-Rechavi M."/>
            <person name="Laudet V."/>
            <person name="Schachter V."/>
            <person name="Quetier F."/>
            <person name="Saurin W."/>
            <person name="Scarpelli C."/>
            <person name="Wincker P."/>
            <person name="Lander E.S."/>
            <person name="Weissenbach J."/>
            <person name="Roest Crollius H."/>
        </authorList>
    </citation>
    <scope>NUCLEOTIDE SEQUENCE [LARGE SCALE GENOMIC DNA]</scope>
</reference>
<dbReference type="Proteomes" id="UP000007303">
    <property type="component" value="Unassembled WGS sequence"/>
</dbReference>
<feature type="transmembrane region" description="Helical" evidence="5">
    <location>
        <begin position="100"/>
        <end position="120"/>
    </location>
</feature>
<dbReference type="HOGENOM" id="CLU_117945_0_0_1"/>
<dbReference type="PANTHER" id="PTHR10570">
    <property type="entry name" value="T-CELL SURFACE GLYCOPROTEIN CD3 GAMMA CHAIN / DELTA CHAIN"/>
    <property type="match status" value="1"/>
</dbReference>
<feature type="region of interest" description="Disordered" evidence="4">
    <location>
        <begin position="129"/>
        <end position="171"/>
    </location>
</feature>
<evidence type="ECO:0000256" key="6">
    <source>
        <dbReference type="SAM" id="SignalP"/>
    </source>
</evidence>
<evidence type="ECO:0000256" key="2">
    <source>
        <dbReference type="ARBA" id="ARBA00022475"/>
    </source>
</evidence>
<dbReference type="GO" id="GO:0007166">
    <property type="term" value="P:cell surface receptor signaling pathway"/>
    <property type="evidence" value="ECO:0007669"/>
    <property type="project" value="TreeGrafter"/>
</dbReference>
<dbReference type="Ensembl" id="ENSTNIT00000002239.1">
    <property type="protein sequence ID" value="ENSTNIP00000003583.1"/>
    <property type="gene ID" value="ENSTNIG00000000578.1"/>
</dbReference>
<comment type="subcellular location">
    <subcellularLocation>
        <location evidence="1">Cell membrane</location>
        <topology evidence="1">Single-pass type I membrane protein</topology>
    </subcellularLocation>
</comment>
<accession>H3C5R3</accession>
<evidence type="ECO:0000256" key="3">
    <source>
        <dbReference type="ARBA" id="ARBA00022729"/>
    </source>
</evidence>
<sequence>MSVPLRLCFAVLFLAAVEAHEGEQKEPRNVRFWSKDFTMTCPDVGKWFQESKEMGPDGTESLTLEYKDKGKYHCEYDDAQYYFYVRGKVCENCFELDASLYAAIIAGDMGLTLVVMAIVYKCTKKRRSAGLPHPPKAGGRAPPVPSPDYERLNPHTLSQGTYSEVHTSRMD</sequence>
<keyword evidence="3 6" id="KW-0732">Signal</keyword>
<dbReference type="GO" id="GO:0009897">
    <property type="term" value="C:external side of plasma membrane"/>
    <property type="evidence" value="ECO:0007669"/>
    <property type="project" value="TreeGrafter"/>
</dbReference>
<dbReference type="STRING" id="99883.ENSTNIP00000003583"/>
<dbReference type="InParanoid" id="H3C5R3"/>
<reference evidence="7" key="3">
    <citation type="submission" date="2025-09" db="UniProtKB">
        <authorList>
            <consortium name="Ensembl"/>
        </authorList>
    </citation>
    <scope>IDENTIFICATION</scope>
</reference>
<reference evidence="7" key="2">
    <citation type="submission" date="2025-08" db="UniProtKB">
        <authorList>
            <consortium name="Ensembl"/>
        </authorList>
    </citation>
    <scope>IDENTIFICATION</scope>
</reference>
<dbReference type="InterPro" id="IPR015484">
    <property type="entry name" value="CD3_esu/gsu/dsu"/>
</dbReference>
<keyword evidence="8" id="KW-1185">Reference proteome</keyword>
<protein>
    <submittedName>
        <fullName evidence="7">Uncharacterized protein</fullName>
    </submittedName>
</protein>
<evidence type="ECO:0000256" key="4">
    <source>
        <dbReference type="SAM" id="MobiDB-lite"/>
    </source>
</evidence>
<feature type="compositionally biased region" description="Polar residues" evidence="4">
    <location>
        <begin position="155"/>
        <end position="165"/>
    </location>
</feature>
<dbReference type="GO" id="GO:0042105">
    <property type="term" value="C:alpha-beta T cell receptor complex"/>
    <property type="evidence" value="ECO:0007669"/>
    <property type="project" value="TreeGrafter"/>
</dbReference>
<proteinExistence type="predicted"/>
<name>H3C5R3_TETNG</name>
<keyword evidence="5" id="KW-1133">Transmembrane helix</keyword>
<dbReference type="PANTHER" id="PTHR10570:SF9">
    <property type="entry name" value="T-CELL SURFACE GLYCOPROTEIN CD3 EPSILON CHAIN"/>
    <property type="match status" value="1"/>
</dbReference>
<dbReference type="Gene3D" id="2.60.40.10">
    <property type="entry name" value="Immunoglobulins"/>
    <property type="match status" value="1"/>
</dbReference>
<keyword evidence="5" id="KW-0472">Membrane</keyword>
<dbReference type="InterPro" id="IPR013783">
    <property type="entry name" value="Ig-like_fold"/>
</dbReference>
<evidence type="ECO:0000256" key="5">
    <source>
        <dbReference type="SAM" id="Phobius"/>
    </source>
</evidence>
<evidence type="ECO:0000313" key="8">
    <source>
        <dbReference type="Proteomes" id="UP000007303"/>
    </source>
</evidence>
<evidence type="ECO:0000313" key="7">
    <source>
        <dbReference type="Ensembl" id="ENSTNIP00000003583.1"/>
    </source>
</evidence>
<dbReference type="AlphaFoldDB" id="H3C5R3"/>
<dbReference type="OMA" id="RVVLTCP"/>
<dbReference type="GO" id="GO:0004888">
    <property type="term" value="F:transmembrane signaling receptor activity"/>
    <property type="evidence" value="ECO:0007669"/>
    <property type="project" value="TreeGrafter"/>
</dbReference>
<organism evidence="7 8">
    <name type="scientific">Tetraodon nigroviridis</name>
    <name type="common">Spotted green pufferfish</name>
    <name type="synonym">Chelonodon nigroviridis</name>
    <dbReference type="NCBI Taxonomy" id="99883"/>
    <lineage>
        <taxon>Eukaryota</taxon>
        <taxon>Metazoa</taxon>
        <taxon>Chordata</taxon>
        <taxon>Craniata</taxon>
        <taxon>Vertebrata</taxon>
        <taxon>Euteleostomi</taxon>
        <taxon>Actinopterygii</taxon>
        <taxon>Neopterygii</taxon>
        <taxon>Teleostei</taxon>
        <taxon>Neoteleostei</taxon>
        <taxon>Acanthomorphata</taxon>
        <taxon>Eupercaria</taxon>
        <taxon>Tetraodontiformes</taxon>
        <taxon>Tetradontoidea</taxon>
        <taxon>Tetraodontidae</taxon>
        <taxon>Tetraodon</taxon>
    </lineage>
</organism>
<dbReference type="Pfam" id="PF16681">
    <property type="entry name" value="Ig_5"/>
    <property type="match status" value="1"/>
</dbReference>
<keyword evidence="5" id="KW-0812">Transmembrane</keyword>